<gene>
    <name evidence="2" type="ORF">HK103_003928</name>
</gene>
<dbReference type="PANTHER" id="PTHR33675">
    <property type="entry name" value="NUCLEAR RECEPTOR FAMILY 2 GROUP C PROTEIN"/>
    <property type="match status" value="1"/>
</dbReference>
<evidence type="ECO:0000256" key="1">
    <source>
        <dbReference type="SAM" id="MobiDB-lite"/>
    </source>
</evidence>
<name>A0AAD5UPC5_9FUNG</name>
<evidence type="ECO:0000313" key="2">
    <source>
        <dbReference type="EMBL" id="KAJ3262085.1"/>
    </source>
</evidence>
<sequence>MEKDHKNNEAEMMNAFKVAANSVALLYKESLNQSKRSYNSGYEQAMSDVWGFIEKSNKQSVSAQELMAFIQSKHTEVTTTKNNFEHEIQVPHIPIFNPTLPENLPTPPVPFHQESNKRRWGAEQNSFGRLNDYYPEQKRNRFMDSDYN</sequence>
<reference evidence="2" key="1">
    <citation type="submission" date="2020-05" db="EMBL/GenBank/DDBJ databases">
        <title>Phylogenomic resolution of chytrid fungi.</title>
        <authorList>
            <person name="Stajich J.E."/>
            <person name="Amses K."/>
            <person name="Simmons R."/>
            <person name="Seto K."/>
            <person name="Myers J."/>
            <person name="Bonds A."/>
            <person name="Quandt C.A."/>
            <person name="Barry K."/>
            <person name="Liu P."/>
            <person name="Grigoriev I."/>
            <person name="Longcore J.E."/>
            <person name="James T.Y."/>
        </authorList>
    </citation>
    <scope>NUCLEOTIDE SEQUENCE</scope>
    <source>
        <strain evidence="2">PLAUS21</strain>
    </source>
</reference>
<feature type="region of interest" description="Disordered" evidence="1">
    <location>
        <begin position="96"/>
        <end position="133"/>
    </location>
</feature>
<dbReference type="PANTHER" id="PTHR33675:SF1">
    <property type="entry name" value="HOLOCARBOXYLASE SYNTHETASE"/>
    <property type="match status" value="1"/>
</dbReference>
<dbReference type="Proteomes" id="UP001210925">
    <property type="component" value="Unassembled WGS sequence"/>
</dbReference>
<evidence type="ECO:0000313" key="3">
    <source>
        <dbReference type="Proteomes" id="UP001210925"/>
    </source>
</evidence>
<protein>
    <submittedName>
        <fullName evidence="2">Uncharacterized protein</fullName>
    </submittedName>
</protein>
<organism evidence="2 3">
    <name type="scientific">Boothiomyces macroporosus</name>
    <dbReference type="NCBI Taxonomy" id="261099"/>
    <lineage>
        <taxon>Eukaryota</taxon>
        <taxon>Fungi</taxon>
        <taxon>Fungi incertae sedis</taxon>
        <taxon>Chytridiomycota</taxon>
        <taxon>Chytridiomycota incertae sedis</taxon>
        <taxon>Chytridiomycetes</taxon>
        <taxon>Rhizophydiales</taxon>
        <taxon>Terramycetaceae</taxon>
        <taxon>Boothiomyces</taxon>
    </lineage>
</organism>
<accession>A0AAD5UPC5</accession>
<proteinExistence type="predicted"/>
<dbReference type="AlphaFoldDB" id="A0AAD5UPC5"/>
<keyword evidence="3" id="KW-1185">Reference proteome</keyword>
<dbReference type="EMBL" id="JADGKB010000003">
    <property type="protein sequence ID" value="KAJ3262085.1"/>
    <property type="molecule type" value="Genomic_DNA"/>
</dbReference>
<comment type="caution">
    <text evidence="2">The sequence shown here is derived from an EMBL/GenBank/DDBJ whole genome shotgun (WGS) entry which is preliminary data.</text>
</comment>